<name>A0A165ZT35_9HYPH</name>
<dbReference type="Proteomes" id="UP000076577">
    <property type="component" value="Unassembled WGS sequence"/>
</dbReference>
<dbReference type="EMBL" id="LMCB01000010">
    <property type="protein sequence ID" value="KZL20243.1"/>
    <property type="molecule type" value="Genomic_DNA"/>
</dbReference>
<comment type="caution">
    <text evidence="1">The sequence shown here is derived from an EMBL/GenBank/DDBJ whole genome shotgun (WGS) entry which is preliminary data.</text>
</comment>
<accession>A0A165ZT35</accession>
<sequence length="89" mass="9856">MFDDFFRSGDTVLIELCLSLLKIKCVPVSNYIDEDVQPRCAEKLAFQCSVAKLSQTIKEQCTCQRVLCLTSVEAGCCIAAHLRALPPLC</sequence>
<gene>
    <name evidence="1" type="ORF">PsAD2_01540</name>
</gene>
<reference evidence="1 2" key="1">
    <citation type="journal article" date="2016" name="Front. Microbiol.">
        <title>Comparative Genomic Analysis Reveals a Diverse Repertoire of Genes Involved in Prokaryote-Eukaryote Interactions within the Pseudovibrio Genus.</title>
        <authorList>
            <person name="Romano S."/>
            <person name="Fernandez-Guerra A."/>
            <person name="Reen F.J."/>
            <person name="Glockner F.O."/>
            <person name="Crowley S.P."/>
            <person name="O'Sullivan O."/>
            <person name="Cotter P.D."/>
            <person name="Adams C."/>
            <person name="Dobson A.D."/>
            <person name="O'Gara F."/>
        </authorList>
    </citation>
    <scope>NUCLEOTIDE SEQUENCE [LARGE SCALE GENOMIC DNA]</scope>
    <source>
        <strain evidence="1 2">Ad2</strain>
    </source>
</reference>
<proteinExistence type="predicted"/>
<organism evidence="1 2">
    <name type="scientific">Pseudovibrio axinellae</name>
    <dbReference type="NCBI Taxonomy" id="989403"/>
    <lineage>
        <taxon>Bacteria</taxon>
        <taxon>Pseudomonadati</taxon>
        <taxon>Pseudomonadota</taxon>
        <taxon>Alphaproteobacteria</taxon>
        <taxon>Hyphomicrobiales</taxon>
        <taxon>Stappiaceae</taxon>
        <taxon>Pseudovibrio</taxon>
    </lineage>
</organism>
<dbReference type="AlphaFoldDB" id="A0A165ZT35"/>
<keyword evidence="2" id="KW-1185">Reference proteome</keyword>
<protein>
    <submittedName>
        <fullName evidence="1">Uncharacterized protein</fullName>
    </submittedName>
</protein>
<evidence type="ECO:0000313" key="1">
    <source>
        <dbReference type="EMBL" id="KZL20243.1"/>
    </source>
</evidence>
<evidence type="ECO:0000313" key="2">
    <source>
        <dbReference type="Proteomes" id="UP000076577"/>
    </source>
</evidence>